<dbReference type="SMART" id="SM00387">
    <property type="entry name" value="HATPase_c"/>
    <property type="match status" value="1"/>
</dbReference>
<dbReference type="SMART" id="SM00304">
    <property type="entry name" value="HAMP"/>
    <property type="match status" value="1"/>
</dbReference>
<gene>
    <name evidence="15" type="ORF">C0029_12690</name>
</gene>
<evidence type="ECO:0000256" key="12">
    <source>
        <dbReference type="SAM" id="Phobius"/>
    </source>
</evidence>
<dbReference type="PROSITE" id="PS50109">
    <property type="entry name" value="HIS_KIN"/>
    <property type="match status" value="1"/>
</dbReference>
<sequence>MKLSLKQRLVWTLLAFMLFAWTASAGLTYFYANRVLHAQVDRQLVQYASLVSYVTGVFARQLEDGQPLYESWSGHAYDRAHIEPIVIDLPIAPELSPAVNVWENGYLIAVTADAPHFDQPAATGLVSMDRDEGATHWRVLTLYNAQDALWIRVGIELGAARTAMLDTVGRSLQPLVIVLPLTILVLFLGVMRGLKPLDELARQIARRKPGLLDPVDTETVPEEVEAVVDSLNDLLHRLAEALEGEQRFTANAAHELLTPLAAIKTEVQLCQRQLQTDEGARMLGRIAARVDRASHSVEQLLTLARLDPDQPMHLQPVALRHLLVSVLAENGHLAADRSLEVDLNEGPEVLVDGSEEALAIMLRNLVINTFRYATEHSVVRITLEEPGVITIANDCQPLSGEEMARITERFYRVPGAGGVGSGLGLSIVSRIAQLHQAQFNVGAGVDGQGFRVEIRFPV</sequence>
<evidence type="ECO:0000256" key="2">
    <source>
        <dbReference type="ARBA" id="ARBA00004141"/>
    </source>
</evidence>
<evidence type="ECO:0000259" key="14">
    <source>
        <dbReference type="PROSITE" id="PS50885"/>
    </source>
</evidence>
<reference evidence="15 16" key="1">
    <citation type="submission" date="2018-01" db="EMBL/GenBank/DDBJ databases">
        <title>The draft genome sequence of Halioglobus japonicus S1-36.</title>
        <authorList>
            <person name="Du Z.-J."/>
            <person name="Shi M.-J."/>
        </authorList>
    </citation>
    <scope>NUCLEOTIDE SEQUENCE [LARGE SCALE GENOMIC DNA]</scope>
    <source>
        <strain evidence="15 16">S1-36</strain>
    </source>
</reference>
<dbReference type="SMART" id="SM00388">
    <property type="entry name" value="HisKA"/>
    <property type="match status" value="1"/>
</dbReference>
<accession>A0AAP8MCY6</accession>
<keyword evidence="8" id="KW-0418">Kinase</keyword>
<feature type="transmembrane region" description="Helical" evidence="12">
    <location>
        <begin position="175"/>
        <end position="194"/>
    </location>
</feature>
<dbReference type="EMBL" id="PKUR01000003">
    <property type="protein sequence ID" value="PLW85476.1"/>
    <property type="molecule type" value="Genomic_DNA"/>
</dbReference>
<dbReference type="GO" id="GO:0005524">
    <property type="term" value="F:ATP binding"/>
    <property type="evidence" value="ECO:0007669"/>
    <property type="project" value="UniProtKB-KW"/>
</dbReference>
<evidence type="ECO:0000256" key="7">
    <source>
        <dbReference type="ARBA" id="ARBA00022741"/>
    </source>
</evidence>
<keyword evidence="16" id="KW-1185">Reference proteome</keyword>
<evidence type="ECO:0000256" key="4">
    <source>
        <dbReference type="ARBA" id="ARBA00022553"/>
    </source>
</evidence>
<evidence type="ECO:0000256" key="9">
    <source>
        <dbReference type="ARBA" id="ARBA00022840"/>
    </source>
</evidence>
<evidence type="ECO:0000256" key="11">
    <source>
        <dbReference type="ARBA" id="ARBA00023012"/>
    </source>
</evidence>
<keyword evidence="11" id="KW-0902">Two-component regulatory system</keyword>
<dbReference type="SUPFAM" id="SSF47384">
    <property type="entry name" value="Homodimeric domain of signal transducing histidine kinase"/>
    <property type="match status" value="1"/>
</dbReference>
<keyword evidence="10 12" id="KW-1133">Transmembrane helix</keyword>
<dbReference type="EC" id="2.7.13.3" evidence="3"/>
<dbReference type="AlphaFoldDB" id="A0AAP8MCY6"/>
<dbReference type="InterPro" id="IPR003661">
    <property type="entry name" value="HisK_dim/P_dom"/>
</dbReference>
<feature type="domain" description="HAMP" evidence="14">
    <location>
        <begin position="191"/>
        <end position="243"/>
    </location>
</feature>
<protein>
    <recommendedName>
        <fullName evidence="3">histidine kinase</fullName>
        <ecNumber evidence="3">2.7.13.3</ecNumber>
    </recommendedName>
</protein>
<dbReference type="InterPro" id="IPR050428">
    <property type="entry name" value="TCS_sensor_his_kinase"/>
</dbReference>
<evidence type="ECO:0000313" key="15">
    <source>
        <dbReference type="EMBL" id="PLW85476.1"/>
    </source>
</evidence>
<dbReference type="Gene3D" id="1.10.287.130">
    <property type="match status" value="1"/>
</dbReference>
<keyword evidence="5" id="KW-0808">Transferase</keyword>
<name>A0AAP8MCY6_9GAMM</name>
<comment type="caution">
    <text evidence="15">The sequence shown here is derived from an EMBL/GenBank/DDBJ whole genome shotgun (WGS) entry which is preliminary data.</text>
</comment>
<dbReference type="Proteomes" id="UP000235162">
    <property type="component" value="Unassembled WGS sequence"/>
</dbReference>
<dbReference type="GO" id="GO:0005886">
    <property type="term" value="C:plasma membrane"/>
    <property type="evidence" value="ECO:0007669"/>
    <property type="project" value="TreeGrafter"/>
</dbReference>
<keyword evidence="4" id="KW-0597">Phosphoprotein</keyword>
<dbReference type="Pfam" id="PF00512">
    <property type="entry name" value="HisKA"/>
    <property type="match status" value="1"/>
</dbReference>
<evidence type="ECO:0000313" key="16">
    <source>
        <dbReference type="Proteomes" id="UP000235162"/>
    </source>
</evidence>
<evidence type="ECO:0000256" key="6">
    <source>
        <dbReference type="ARBA" id="ARBA00022692"/>
    </source>
</evidence>
<dbReference type="GO" id="GO:0000155">
    <property type="term" value="F:phosphorelay sensor kinase activity"/>
    <property type="evidence" value="ECO:0007669"/>
    <property type="project" value="InterPro"/>
</dbReference>
<feature type="domain" description="Histidine kinase" evidence="13">
    <location>
        <begin position="251"/>
        <end position="458"/>
    </location>
</feature>
<keyword evidence="9" id="KW-0067">ATP-binding</keyword>
<evidence type="ECO:0000256" key="1">
    <source>
        <dbReference type="ARBA" id="ARBA00000085"/>
    </source>
</evidence>
<dbReference type="InterPro" id="IPR036097">
    <property type="entry name" value="HisK_dim/P_sf"/>
</dbReference>
<dbReference type="PANTHER" id="PTHR45436">
    <property type="entry name" value="SENSOR HISTIDINE KINASE YKOH"/>
    <property type="match status" value="1"/>
</dbReference>
<dbReference type="InterPro" id="IPR005467">
    <property type="entry name" value="His_kinase_dom"/>
</dbReference>
<dbReference type="InterPro" id="IPR003594">
    <property type="entry name" value="HATPase_dom"/>
</dbReference>
<evidence type="ECO:0000256" key="3">
    <source>
        <dbReference type="ARBA" id="ARBA00012438"/>
    </source>
</evidence>
<dbReference type="InterPro" id="IPR036890">
    <property type="entry name" value="HATPase_C_sf"/>
</dbReference>
<dbReference type="PROSITE" id="PS50885">
    <property type="entry name" value="HAMP"/>
    <property type="match status" value="1"/>
</dbReference>
<keyword evidence="12" id="KW-0472">Membrane</keyword>
<proteinExistence type="predicted"/>
<organism evidence="15 16">
    <name type="scientific">Halioglobus japonicus</name>
    <dbReference type="NCBI Taxonomy" id="930805"/>
    <lineage>
        <taxon>Bacteria</taxon>
        <taxon>Pseudomonadati</taxon>
        <taxon>Pseudomonadota</taxon>
        <taxon>Gammaproteobacteria</taxon>
        <taxon>Cellvibrionales</taxon>
        <taxon>Halieaceae</taxon>
        <taxon>Halioglobus</taxon>
    </lineage>
</organism>
<comment type="catalytic activity">
    <reaction evidence="1">
        <text>ATP + protein L-histidine = ADP + protein N-phospho-L-histidine.</text>
        <dbReference type="EC" id="2.7.13.3"/>
    </reaction>
</comment>
<dbReference type="PANTHER" id="PTHR45436:SF14">
    <property type="entry name" value="SENSOR PROTEIN QSEC"/>
    <property type="match status" value="1"/>
</dbReference>
<evidence type="ECO:0000256" key="5">
    <source>
        <dbReference type="ARBA" id="ARBA00022679"/>
    </source>
</evidence>
<dbReference type="Gene3D" id="3.30.565.10">
    <property type="entry name" value="Histidine kinase-like ATPase, C-terminal domain"/>
    <property type="match status" value="1"/>
</dbReference>
<comment type="subcellular location">
    <subcellularLocation>
        <location evidence="2">Membrane</location>
        <topology evidence="2">Multi-pass membrane protein</topology>
    </subcellularLocation>
</comment>
<dbReference type="KEGG" id="hja:BST95_04125"/>
<evidence type="ECO:0000256" key="8">
    <source>
        <dbReference type="ARBA" id="ARBA00022777"/>
    </source>
</evidence>
<dbReference type="Pfam" id="PF02518">
    <property type="entry name" value="HATPase_c"/>
    <property type="match status" value="1"/>
</dbReference>
<dbReference type="RefSeq" id="WP_084198262.1">
    <property type="nucleotide sequence ID" value="NZ_BMYL01000003.1"/>
</dbReference>
<evidence type="ECO:0000256" key="10">
    <source>
        <dbReference type="ARBA" id="ARBA00022989"/>
    </source>
</evidence>
<dbReference type="InterPro" id="IPR003660">
    <property type="entry name" value="HAMP_dom"/>
</dbReference>
<dbReference type="SUPFAM" id="SSF55874">
    <property type="entry name" value="ATPase domain of HSP90 chaperone/DNA topoisomerase II/histidine kinase"/>
    <property type="match status" value="1"/>
</dbReference>
<keyword evidence="7" id="KW-0547">Nucleotide-binding</keyword>
<keyword evidence="6 12" id="KW-0812">Transmembrane</keyword>
<dbReference type="CDD" id="cd00082">
    <property type="entry name" value="HisKA"/>
    <property type="match status" value="1"/>
</dbReference>
<evidence type="ECO:0000259" key="13">
    <source>
        <dbReference type="PROSITE" id="PS50109"/>
    </source>
</evidence>